<gene>
    <name evidence="5" type="ORF">MEUPH1_LOCUS21827</name>
</gene>
<keyword evidence="6" id="KW-1185">Reference proteome</keyword>
<feature type="domain" description="BRICHOS" evidence="4">
    <location>
        <begin position="156"/>
        <end position="252"/>
    </location>
</feature>
<evidence type="ECO:0000256" key="2">
    <source>
        <dbReference type="SAM" id="MobiDB-lite"/>
    </source>
</evidence>
<dbReference type="Proteomes" id="UP001160148">
    <property type="component" value="Unassembled WGS sequence"/>
</dbReference>
<sequence length="265" mass="29916">MTILTCSSFDGKSGKVSLISVEFRHGQTQPPPPYKPELLKTGDDGLPNSTNDNDDERMCMQLLDDLITETTLLRICGFMILLALFATFCTLQLAHNFQGMPVVLQDTEDNSEMVFTCYPSYAFAESDTLFLPDSAPPSSKNIDPVEGVIRKASLYTIKSARFLLVIDSSVNITGIVDFDSQRCYVMQLLHNSFEPRESLCNTLLELSPGHYSLDNINDILSHFHVVNPAITNLYDYGTYISKHCTYYLTFKMERYIATNSLYEVY</sequence>
<reference evidence="5 6" key="1">
    <citation type="submission" date="2023-01" db="EMBL/GenBank/DDBJ databases">
        <authorList>
            <person name="Whitehead M."/>
        </authorList>
    </citation>
    <scope>NUCLEOTIDE SEQUENCE [LARGE SCALE GENOMIC DNA]</scope>
</reference>
<comment type="caution">
    <text evidence="5">The sequence shown here is derived from an EMBL/GenBank/DDBJ whole genome shotgun (WGS) entry which is preliminary data.</text>
</comment>
<organism evidence="5 6">
    <name type="scientific">Macrosiphum euphorbiae</name>
    <name type="common">potato aphid</name>
    <dbReference type="NCBI Taxonomy" id="13131"/>
    <lineage>
        <taxon>Eukaryota</taxon>
        <taxon>Metazoa</taxon>
        <taxon>Ecdysozoa</taxon>
        <taxon>Arthropoda</taxon>
        <taxon>Hexapoda</taxon>
        <taxon>Insecta</taxon>
        <taxon>Pterygota</taxon>
        <taxon>Neoptera</taxon>
        <taxon>Paraneoptera</taxon>
        <taxon>Hemiptera</taxon>
        <taxon>Sternorrhyncha</taxon>
        <taxon>Aphidomorpha</taxon>
        <taxon>Aphidoidea</taxon>
        <taxon>Aphididae</taxon>
        <taxon>Macrosiphini</taxon>
        <taxon>Macrosiphum</taxon>
    </lineage>
</organism>
<dbReference type="Pfam" id="PF04089">
    <property type="entry name" value="BRICHOS"/>
    <property type="match status" value="1"/>
</dbReference>
<dbReference type="AlphaFoldDB" id="A0AAV0XFC0"/>
<accession>A0AAV0XFC0</accession>
<keyword evidence="1" id="KW-1015">Disulfide bond</keyword>
<dbReference type="InterPro" id="IPR007084">
    <property type="entry name" value="BRICHOS_dom"/>
</dbReference>
<keyword evidence="3" id="KW-0812">Transmembrane</keyword>
<protein>
    <recommendedName>
        <fullName evidence="4">BRICHOS domain-containing protein</fullName>
    </recommendedName>
</protein>
<dbReference type="EMBL" id="CARXXK010000004">
    <property type="protein sequence ID" value="CAI6367339.1"/>
    <property type="molecule type" value="Genomic_DNA"/>
</dbReference>
<keyword evidence="3" id="KW-1133">Transmembrane helix</keyword>
<keyword evidence="3" id="KW-0472">Membrane</keyword>
<evidence type="ECO:0000313" key="5">
    <source>
        <dbReference type="EMBL" id="CAI6367339.1"/>
    </source>
</evidence>
<feature type="region of interest" description="Disordered" evidence="2">
    <location>
        <begin position="25"/>
        <end position="54"/>
    </location>
</feature>
<evidence type="ECO:0000259" key="4">
    <source>
        <dbReference type="PROSITE" id="PS50869"/>
    </source>
</evidence>
<evidence type="ECO:0000256" key="1">
    <source>
        <dbReference type="ARBA" id="ARBA00023157"/>
    </source>
</evidence>
<evidence type="ECO:0000313" key="6">
    <source>
        <dbReference type="Proteomes" id="UP001160148"/>
    </source>
</evidence>
<evidence type="ECO:0000256" key="3">
    <source>
        <dbReference type="SAM" id="Phobius"/>
    </source>
</evidence>
<proteinExistence type="predicted"/>
<feature type="transmembrane region" description="Helical" evidence="3">
    <location>
        <begin position="72"/>
        <end position="91"/>
    </location>
</feature>
<dbReference type="PROSITE" id="PS50869">
    <property type="entry name" value="BRICHOS"/>
    <property type="match status" value="1"/>
</dbReference>
<name>A0AAV0XFC0_9HEMI</name>